<dbReference type="AlphaFoldDB" id="A0A645E1A8"/>
<name>A0A645E1A8_9ZZZZ</name>
<organism evidence="1">
    <name type="scientific">bioreactor metagenome</name>
    <dbReference type="NCBI Taxonomy" id="1076179"/>
    <lineage>
        <taxon>unclassified sequences</taxon>
        <taxon>metagenomes</taxon>
        <taxon>ecological metagenomes</taxon>
    </lineage>
</organism>
<proteinExistence type="predicted"/>
<sequence>MNGAVDEVDAVAAQADGAVGTHVRGAVPIEAGRTEPPPASPAAVIRPLRFGVGGVLPDTTGFAVEECFRLYNA</sequence>
<reference evidence="1" key="1">
    <citation type="submission" date="2019-08" db="EMBL/GenBank/DDBJ databases">
        <authorList>
            <person name="Kucharzyk K."/>
            <person name="Murdoch R.W."/>
            <person name="Higgins S."/>
            <person name="Loffler F."/>
        </authorList>
    </citation>
    <scope>NUCLEOTIDE SEQUENCE</scope>
</reference>
<protein>
    <submittedName>
        <fullName evidence="1">Uncharacterized protein</fullName>
    </submittedName>
</protein>
<evidence type="ECO:0000313" key="1">
    <source>
        <dbReference type="EMBL" id="MPM95457.1"/>
    </source>
</evidence>
<gene>
    <name evidence="1" type="ORF">SDC9_142611</name>
</gene>
<accession>A0A645E1A8</accession>
<comment type="caution">
    <text evidence="1">The sequence shown here is derived from an EMBL/GenBank/DDBJ whole genome shotgun (WGS) entry which is preliminary data.</text>
</comment>
<dbReference type="EMBL" id="VSSQ01041948">
    <property type="protein sequence ID" value="MPM95457.1"/>
    <property type="molecule type" value="Genomic_DNA"/>
</dbReference>